<keyword evidence="1" id="KW-0472">Membrane</keyword>
<dbReference type="OrthoDB" id="683410at2759"/>
<evidence type="ECO:0000256" key="1">
    <source>
        <dbReference type="SAM" id="Phobius"/>
    </source>
</evidence>
<feature type="transmembrane region" description="Helical" evidence="1">
    <location>
        <begin position="49"/>
        <end position="71"/>
    </location>
</feature>
<dbReference type="PANTHER" id="PTHR33306:SF5">
    <property type="entry name" value="OXIDOREDUCTASE_TRANSITION METAL ION-BINDING PROTEIN"/>
    <property type="match status" value="1"/>
</dbReference>
<keyword evidence="1" id="KW-0812">Transmembrane</keyword>
<evidence type="ECO:0000313" key="2">
    <source>
        <dbReference type="EMBL" id="GAV86004.1"/>
    </source>
</evidence>
<evidence type="ECO:0000313" key="3">
    <source>
        <dbReference type="Proteomes" id="UP000187406"/>
    </source>
</evidence>
<protein>
    <recommendedName>
        <fullName evidence="4">Transmembrane protein</fullName>
    </recommendedName>
</protein>
<comment type="caution">
    <text evidence="2">The sequence shown here is derived from an EMBL/GenBank/DDBJ whole genome shotgun (WGS) entry which is preliminary data.</text>
</comment>
<dbReference type="InParanoid" id="A0A1Q3D0M8"/>
<evidence type="ECO:0008006" key="4">
    <source>
        <dbReference type="Google" id="ProtNLM"/>
    </source>
</evidence>
<accession>A0A1Q3D0M8</accession>
<reference evidence="3" key="1">
    <citation type="submission" date="2016-04" db="EMBL/GenBank/DDBJ databases">
        <title>Cephalotus genome sequencing.</title>
        <authorList>
            <person name="Fukushima K."/>
            <person name="Hasebe M."/>
            <person name="Fang X."/>
        </authorList>
    </citation>
    <scope>NUCLEOTIDE SEQUENCE [LARGE SCALE GENOMIC DNA]</scope>
    <source>
        <strain evidence="3">cv. St1</strain>
    </source>
</reference>
<sequence length="119" mass="13687">MANHYHSSPYYSQPPLPIHLCFFLVVLFMLVGLTWYIKHLSFLEGVLDQVKMVLMISPLLLLLLVHCLSSHESRRFLSLPQRNSLHGAGGTPWGVGCLLVLLFFMISYQSYFKELCFLL</sequence>
<feature type="transmembrane region" description="Helical" evidence="1">
    <location>
        <begin position="91"/>
        <end position="111"/>
    </location>
</feature>
<feature type="transmembrane region" description="Helical" evidence="1">
    <location>
        <begin position="16"/>
        <end position="37"/>
    </location>
</feature>
<dbReference type="AlphaFoldDB" id="A0A1Q3D0M8"/>
<name>A0A1Q3D0M8_CEPFO</name>
<organism evidence="2 3">
    <name type="scientific">Cephalotus follicularis</name>
    <name type="common">Albany pitcher plant</name>
    <dbReference type="NCBI Taxonomy" id="3775"/>
    <lineage>
        <taxon>Eukaryota</taxon>
        <taxon>Viridiplantae</taxon>
        <taxon>Streptophyta</taxon>
        <taxon>Embryophyta</taxon>
        <taxon>Tracheophyta</taxon>
        <taxon>Spermatophyta</taxon>
        <taxon>Magnoliopsida</taxon>
        <taxon>eudicotyledons</taxon>
        <taxon>Gunneridae</taxon>
        <taxon>Pentapetalae</taxon>
        <taxon>rosids</taxon>
        <taxon>fabids</taxon>
        <taxon>Oxalidales</taxon>
        <taxon>Cephalotaceae</taxon>
        <taxon>Cephalotus</taxon>
    </lineage>
</organism>
<dbReference type="STRING" id="3775.A0A1Q3D0M8"/>
<dbReference type="Proteomes" id="UP000187406">
    <property type="component" value="Unassembled WGS sequence"/>
</dbReference>
<dbReference type="EMBL" id="BDDD01003772">
    <property type="protein sequence ID" value="GAV86004.1"/>
    <property type="molecule type" value="Genomic_DNA"/>
</dbReference>
<proteinExistence type="predicted"/>
<gene>
    <name evidence="2" type="ORF">CFOL_v3_29438</name>
</gene>
<keyword evidence="1" id="KW-1133">Transmembrane helix</keyword>
<keyword evidence="3" id="KW-1185">Reference proteome</keyword>
<dbReference type="PANTHER" id="PTHR33306">
    <property type="entry name" value="EXPRESSED PROTEIN-RELATED-RELATED"/>
    <property type="match status" value="1"/>
</dbReference>